<evidence type="ECO:0000313" key="2">
    <source>
        <dbReference type="RefSeq" id="XP_073794323.1"/>
    </source>
</evidence>
<organism evidence="1 2">
    <name type="scientific">Danio rerio</name>
    <name type="common">Zebrafish</name>
    <name type="synonym">Brachydanio rerio</name>
    <dbReference type="NCBI Taxonomy" id="7955"/>
    <lineage>
        <taxon>Eukaryota</taxon>
        <taxon>Metazoa</taxon>
        <taxon>Chordata</taxon>
        <taxon>Craniata</taxon>
        <taxon>Vertebrata</taxon>
        <taxon>Euteleostomi</taxon>
        <taxon>Actinopterygii</taxon>
        <taxon>Neopterygii</taxon>
        <taxon>Teleostei</taxon>
        <taxon>Ostariophysi</taxon>
        <taxon>Cypriniformes</taxon>
        <taxon>Danionidae</taxon>
        <taxon>Danioninae</taxon>
        <taxon>Danio</taxon>
    </lineage>
</organism>
<sequence length="130" mass="14104">MICKLFVFCSVLLLSCSLLSAHPVTDTAKMTNIGPDSVEEAGGVSIDDFSVSDLTDVLQRAAAAAHSPLLNRDSIKMSGQISKDALKEPVSLQFLLEKPYRLVPPSGLLGSRRQFRKRGGGADCFWKYCV</sequence>
<keyword evidence="1" id="KW-1185">Reference proteome</keyword>
<reference evidence="2" key="1">
    <citation type="submission" date="2025-08" db="UniProtKB">
        <authorList>
            <consortium name="RefSeq"/>
        </authorList>
    </citation>
    <scope>IDENTIFICATION</scope>
    <source>
        <strain evidence="2">Tuebingen</strain>
        <tissue evidence="2">Fibroblasts and whole tissue</tissue>
    </source>
</reference>
<accession>A0AC58IJA1</accession>
<name>A0AC58IJA1_DANRE</name>
<evidence type="ECO:0000313" key="1">
    <source>
        <dbReference type="Proteomes" id="UP000000437"/>
    </source>
</evidence>
<proteinExistence type="predicted"/>
<gene>
    <name evidence="2" type="primary">uts2a</name>
    <name evidence="2" type="synonym">UII-a</name>
</gene>
<protein>
    <submittedName>
        <fullName evidence="2">Urotensin 2, alpha isoform X1</fullName>
    </submittedName>
</protein>
<dbReference type="Proteomes" id="UP000000437">
    <property type="component" value="Chromosome 23"/>
</dbReference>
<dbReference type="RefSeq" id="XP_073794323.1">
    <property type="nucleotide sequence ID" value="XM_073938222.1"/>
</dbReference>